<evidence type="ECO:0000313" key="2">
    <source>
        <dbReference type="Proteomes" id="UP001175227"/>
    </source>
</evidence>
<protein>
    <submittedName>
        <fullName evidence="1">Uncharacterized protein</fullName>
    </submittedName>
</protein>
<reference evidence="1" key="1">
    <citation type="submission" date="2023-06" db="EMBL/GenBank/DDBJ databases">
        <authorList>
            <consortium name="Lawrence Berkeley National Laboratory"/>
            <person name="Ahrendt S."/>
            <person name="Sahu N."/>
            <person name="Indic B."/>
            <person name="Wong-Bajracharya J."/>
            <person name="Merenyi Z."/>
            <person name="Ke H.-M."/>
            <person name="Monk M."/>
            <person name="Kocsube S."/>
            <person name="Drula E."/>
            <person name="Lipzen A."/>
            <person name="Balint B."/>
            <person name="Henrissat B."/>
            <person name="Andreopoulos B."/>
            <person name="Martin F.M."/>
            <person name="Harder C.B."/>
            <person name="Rigling D."/>
            <person name="Ford K.L."/>
            <person name="Foster G.D."/>
            <person name="Pangilinan J."/>
            <person name="Papanicolaou A."/>
            <person name="Barry K."/>
            <person name="LaButti K."/>
            <person name="Viragh M."/>
            <person name="Koriabine M."/>
            <person name="Yan M."/>
            <person name="Riley R."/>
            <person name="Champramary S."/>
            <person name="Plett K.L."/>
            <person name="Tsai I.J."/>
            <person name="Slot J."/>
            <person name="Sipos G."/>
            <person name="Plett J."/>
            <person name="Nagy L.G."/>
            <person name="Grigoriev I.V."/>
        </authorList>
    </citation>
    <scope>NUCLEOTIDE SEQUENCE</scope>
    <source>
        <strain evidence="1">ICMP 16352</strain>
    </source>
</reference>
<name>A0AA39P2A5_9AGAR</name>
<organism evidence="1 2">
    <name type="scientific">Armillaria novae-zelandiae</name>
    <dbReference type="NCBI Taxonomy" id="153914"/>
    <lineage>
        <taxon>Eukaryota</taxon>
        <taxon>Fungi</taxon>
        <taxon>Dikarya</taxon>
        <taxon>Basidiomycota</taxon>
        <taxon>Agaricomycotina</taxon>
        <taxon>Agaricomycetes</taxon>
        <taxon>Agaricomycetidae</taxon>
        <taxon>Agaricales</taxon>
        <taxon>Marasmiineae</taxon>
        <taxon>Physalacriaceae</taxon>
        <taxon>Armillaria</taxon>
    </lineage>
</organism>
<evidence type="ECO:0000313" key="1">
    <source>
        <dbReference type="EMBL" id="KAK0476199.1"/>
    </source>
</evidence>
<keyword evidence="2" id="KW-1185">Reference proteome</keyword>
<sequence>MAVDSFQLYGDIPSFNLDADRYTVLKLLYTLVSSREFGGDASVRIEDLRITLVIFLRVFNSTSPRPRFIPEEWCTPTMTTAFVRIAFQGDAWASQYKPAYGYTSELTTAAELVHYLLQFPPVINEVFSYFVSRRLLGPIASFRGSDFARTHDLSIILNAFVAGLESNVLDPETIQRSTDYLFEPDNLVTVCSVLLTCIRGHSTLRCLALLRRDHPAWSECLTKLDTIPVQFGAEAYLDSHDIIDFREFVDRGCVGAYGIDKPDSHTPRRDHDGPSCPPEDSLSRLRLWLNQLWPRLGVRATNEEVVMSGVGQV</sequence>
<dbReference type="EMBL" id="JAUEPR010000021">
    <property type="protein sequence ID" value="KAK0476199.1"/>
    <property type="molecule type" value="Genomic_DNA"/>
</dbReference>
<dbReference type="AlphaFoldDB" id="A0AA39P2A5"/>
<accession>A0AA39P2A5</accession>
<comment type="caution">
    <text evidence="1">The sequence shown here is derived from an EMBL/GenBank/DDBJ whole genome shotgun (WGS) entry which is preliminary data.</text>
</comment>
<proteinExistence type="predicted"/>
<gene>
    <name evidence="1" type="ORF">IW261DRAFT_1492439</name>
</gene>
<dbReference type="Proteomes" id="UP001175227">
    <property type="component" value="Unassembled WGS sequence"/>
</dbReference>